<dbReference type="STRING" id="154538.A0A1M2VKK4"/>
<accession>A0A1M2VKK4</accession>
<evidence type="ECO:0000259" key="2">
    <source>
        <dbReference type="Pfam" id="PF00326"/>
    </source>
</evidence>
<protein>
    <recommendedName>
        <fullName evidence="6">Alpha/beta-hydrolase</fullName>
    </recommendedName>
</protein>
<sequence>MPSTGNVFTYAYKHVDGLPVHIDVYPPHQAISFEVSAPMPAVIYFHGGALTVGNRRSWFPTWLHRRVTELGMVFISADYRLIPPATGHEILCDIKDLFHFIESELNQGILEDCIATAYASRPFQINTHALAVSGSSAGGLCAYLAAIHASPRPKAVLSMYGMGGDMTTPQYLEPKSEPFFRGREILDPGDFSEYLYPASTQSQPTPDSPLAYHPPTYRIPGYPANPRMLLGRLYLQMGTFLDYYTGSHNPSLSAILRAHANEQLQGDYSASAMENPGSGDLLKTSQQAIPAAHRHLLPQFMITPALPPMFLIHGSSDTAVVVKESHNLRSLLEKAGVRAELVVVEGKEHSFDYEPNAEDEFGGPGGLFDRASRYQIVT</sequence>
<reference evidence="4 5" key="1">
    <citation type="submission" date="2016-10" db="EMBL/GenBank/DDBJ databases">
        <title>Genome sequence of the basidiomycete white-rot fungus Trametes pubescens.</title>
        <authorList>
            <person name="Makela M.R."/>
            <person name="Granchi Z."/>
            <person name="Peng M."/>
            <person name="De Vries R.P."/>
            <person name="Grigoriev I."/>
            <person name="Riley R."/>
            <person name="Hilden K."/>
        </authorList>
    </citation>
    <scope>NUCLEOTIDE SEQUENCE [LARGE SCALE GENOMIC DNA]</scope>
    <source>
        <strain evidence="4 5">FBCC735</strain>
    </source>
</reference>
<dbReference type="Pfam" id="PF00326">
    <property type="entry name" value="Peptidase_S9"/>
    <property type="match status" value="1"/>
</dbReference>
<dbReference type="SUPFAM" id="SSF53474">
    <property type="entry name" value="alpha/beta-Hydrolases"/>
    <property type="match status" value="1"/>
</dbReference>
<proteinExistence type="predicted"/>
<organism evidence="4 5">
    <name type="scientific">Trametes pubescens</name>
    <name type="common">White-rot fungus</name>
    <dbReference type="NCBI Taxonomy" id="154538"/>
    <lineage>
        <taxon>Eukaryota</taxon>
        <taxon>Fungi</taxon>
        <taxon>Dikarya</taxon>
        <taxon>Basidiomycota</taxon>
        <taxon>Agaricomycotina</taxon>
        <taxon>Agaricomycetes</taxon>
        <taxon>Polyporales</taxon>
        <taxon>Polyporaceae</taxon>
        <taxon>Trametes</taxon>
    </lineage>
</organism>
<dbReference type="Gene3D" id="3.40.50.1820">
    <property type="entry name" value="alpha/beta hydrolase"/>
    <property type="match status" value="1"/>
</dbReference>
<evidence type="ECO:0000313" key="4">
    <source>
        <dbReference type="EMBL" id="OJT08100.1"/>
    </source>
</evidence>
<dbReference type="InterPro" id="IPR013094">
    <property type="entry name" value="AB_hydrolase_3"/>
</dbReference>
<dbReference type="GO" id="GO:0006508">
    <property type="term" value="P:proteolysis"/>
    <property type="evidence" value="ECO:0007669"/>
    <property type="project" value="InterPro"/>
</dbReference>
<evidence type="ECO:0000313" key="5">
    <source>
        <dbReference type="Proteomes" id="UP000184267"/>
    </source>
</evidence>
<evidence type="ECO:0000259" key="3">
    <source>
        <dbReference type="Pfam" id="PF07859"/>
    </source>
</evidence>
<dbReference type="AlphaFoldDB" id="A0A1M2VKK4"/>
<dbReference type="PANTHER" id="PTHR48081:SF3">
    <property type="entry name" value="ALPHA_BETA HYDROLASE FOLD-3 DOMAIN-CONTAINING PROTEIN"/>
    <property type="match status" value="1"/>
</dbReference>
<dbReference type="PANTHER" id="PTHR48081">
    <property type="entry name" value="AB HYDROLASE SUPERFAMILY PROTEIN C4A8.06C"/>
    <property type="match status" value="1"/>
</dbReference>
<dbReference type="EMBL" id="MNAD01001083">
    <property type="protein sequence ID" value="OJT08100.1"/>
    <property type="molecule type" value="Genomic_DNA"/>
</dbReference>
<evidence type="ECO:0008006" key="6">
    <source>
        <dbReference type="Google" id="ProtNLM"/>
    </source>
</evidence>
<dbReference type="Pfam" id="PF07859">
    <property type="entry name" value="Abhydrolase_3"/>
    <property type="match status" value="1"/>
</dbReference>
<feature type="domain" description="Peptidase S9 prolyl oligopeptidase catalytic" evidence="2">
    <location>
        <begin position="267"/>
        <end position="356"/>
    </location>
</feature>
<dbReference type="GO" id="GO:0008236">
    <property type="term" value="F:serine-type peptidase activity"/>
    <property type="evidence" value="ECO:0007669"/>
    <property type="project" value="InterPro"/>
</dbReference>
<dbReference type="InterPro" id="IPR001375">
    <property type="entry name" value="Peptidase_S9_cat"/>
</dbReference>
<name>A0A1M2VKK4_TRAPU</name>
<keyword evidence="1" id="KW-0378">Hydrolase</keyword>
<comment type="caution">
    <text evidence="4">The sequence shown here is derived from an EMBL/GenBank/DDBJ whole genome shotgun (WGS) entry which is preliminary data.</text>
</comment>
<keyword evidence="5" id="KW-1185">Reference proteome</keyword>
<gene>
    <name evidence="4" type="ORF">TRAPUB_1035</name>
</gene>
<dbReference type="OMA" id="MFLARLY"/>
<dbReference type="OrthoDB" id="19653at2759"/>
<dbReference type="InterPro" id="IPR029058">
    <property type="entry name" value="AB_hydrolase_fold"/>
</dbReference>
<dbReference type="Proteomes" id="UP000184267">
    <property type="component" value="Unassembled WGS sequence"/>
</dbReference>
<feature type="domain" description="Alpha/beta hydrolase fold-3" evidence="3">
    <location>
        <begin position="42"/>
        <end position="181"/>
    </location>
</feature>
<dbReference type="InterPro" id="IPR050300">
    <property type="entry name" value="GDXG_lipolytic_enzyme"/>
</dbReference>
<evidence type="ECO:0000256" key="1">
    <source>
        <dbReference type="ARBA" id="ARBA00022801"/>
    </source>
</evidence>